<name>A0A9E4K661_9GAMM</name>
<comment type="caution">
    <text evidence="2">The sequence shown here is derived from an EMBL/GenBank/DDBJ whole genome shotgun (WGS) entry which is preliminary data.</text>
</comment>
<dbReference type="AlphaFoldDB" id="A0A9E4K661"/>
<accession>A0A9E4K661</accession>
<feature type="compositionally biased region" description="Polar residues" evidence="1">
    <location>
        <begin position="1"/>
        <end position="10"/>
    </location>
</feature>
<organism evidence="2 3">
    <name type="scientific">Candidatus Thiodiazotropha lotti</name>
    <dbReference type="NCBI Taxonomy" id="2792787"/>
    <lineage>
        <taxon>Bacteria</taxon>
        <taxon>Pseudomonadati</taxon>
        <taxon>Pseudomonadota</taxon>
        <taxon>Gammaproteobacteria</taxon>
        <taxon>Chromatiales</taxon>
        <taxon>Sedimenticolaceae</taxon>
        <taxon>Candidatus Thiodiazotropha</taxon>
    </lineage>
</organism>
<gene>
    <name evidence="2" type="ORF">JAZ04_14390</name>
</gene>
<dbReference type="EMBL" id="JAEPDI010000012">
    <property type="protein sequence ID" value="MCG7940027.1"/>
    <property type="molecule type" value="Genomic_DNA"/>
</dbReference>
<sequence>MSENIQTFKNGLSIDHDKLKTNATTTEPQPDPETDGITFTDSTLHDKNEVTTPQNNDWVTKEFDAGKAWGLAWELNNTGSAIGRTAFETTYYDDDPDFDLEEHFDDLSEDVPRDHWDRLSEARSLKHAEFIKNRIHEEMGMQKKLLKMGKGTFIGSTILQGVTDPGAIGLSIATGGFSAIAKARRLSAGIKAGLITGAENMALEAVLIQSNKTADYSDFLWAGAAGFALGGTYGAVRARPGSAIEEVRPELHQASQRHLYEIEDANLREARGETADAIPDTDLMKEIKENDRLLTEAEIREEIGMSARHAGAAEADYQTMQAFEVDVPADISGIPKLAPLDEKLGYGLNAQLMRDDNPYIRWTGYVMTENTVGHKGFAPGKVAASERAEMILKSTEADFQRGVYSEYGGWLKGNGKKGAWMHPEVRTEFMSKVTDHVEGHIADPAVHKTAAAFSRSLKKIHKMAQDAGVKGFDKFKSRPDYVPRIANPEAWQEAFAKFSEKQVMELIRQGIKRAQPDLDDALIGRMAKGYTKNVGKRSYEVGARSFDIGTGNREMLEELLNELDLEADDVKNILTTVMGSSGKSDAGNHARAKHRTLMDLDATIDVVDRFDSTGQRTTLRLADLFERDAEKLLTTYARSVGGLAAIAQRTKGTSRHITSRADFDKLMDEARLWEVHNTRQKKSKTFGGGPVIEDKIGKADLIWKRLTGIPLYDQSSSFNRGRRLVMQWNFTRLMGKVAFSQFAEFGNMLAYAGWKEVMQQLPSIGKFMRRVRNTGELNHKLAAELEAVLALGTDPLRNSSARVWDSGDRITKWGRVEQSIHTAQQVVAAPMHAITTLQQRMTVLALSQRMMNMVTGSRKLTKADTDRMNHLGLPEDIRERVFSQMKEHVTTEKGKMVKGARVKAMNFDSWTDQEAAQALQYAMFRLSRRIIQENDIGATAAWMHTPIGSIIAQFRTFTLVAHSKQLLNGLHHRDYQTTMAFMASMLFAGLGYTLRTYQSSIGREDQDKYLKKRLSAEAVAKASFTQSSWSTLLPMTIDSALYPTGVDPLFSYRSTGLQQNPISGNPSVDLVFNKVPEAVSGVTKAAIHDDYDYSQKDFRQLKSALPTGNLPGVEQMLNAISSVLPKRS</sequence>
<proteinExistence type="predicted"/>
<feature type="region of interest" description="Disordered" evidence="1">
    <location>
        <begin position="1"/>
        <end position="41"/>
    </location>
</feature>
<evidence type="ECO:0000256" key="1">
    <source>
        <dbReference type="SAM" id="MobiDB-lite"/>
    </source>
</evidence>
<reference evidence="2" key="1">
    <citation type="journal article" date="2021" name="Proc. Natl. Acad. Sci. U.S.A.">
        <title>Global biogeography of chemosynthetic symbionts reveals both localized and globally distributed symbiont groups. .</title>
        <authorList>
            <person name="Osvatic J.T."/>
            <person name="Wilkins L.G.E."/>
            <person name="Leibrecht L."/>
            <person name="Leray M."/>
            <person name="Zauner S."/>
            <person name="Polzin J."/>
            <person name="Camacho Y."/>
            <person name="Gros O."/>
            <person name="van Gils J.A."/>
            <person name="Eisen J.A."/>
            <person name="Petersen J.M."/>
            <person name="Yuen B."/>
        </authorList>
    </citation>
    <scope>NUCLEOTIDE SEQUENCE</scope>
    <source>
        <strain evidence="2">MAGL173</strain>
    </source>
</reference>
<evidence type="ECO:0000313" key="3">
    <source>
        <dbReference type="Proteomes" id="UP000886687"/>
    </source>
</evidence>
<protein>
    <submittedName>
        <fullName evidence="2">Uncharacterized protein</fullName>
    </submittedName>
</protein>
<evidence type="ECO:0000313" key="2">
    <source>
        <dbReference type="EMBL" id="MCG7940027.1"/>
    </source>
</evidence>
<dbReference type="Proteomes" id="UP000886687">
    <property type="component" value="Unassembled WGS sequence"/>
</dbReference>